<keyword evidence="4" id="KW-1185">Reference proteome</keyword>
<gene>
    <name evidence="3" type="ORF">D3H65_03600</name>
</gene>
<name>A0A3B7MIY1_9BACT</name>
<organism evidence="3 4">
    <name type="scientific">Paraflavitalea soli</name>
    <dbReference type="NCBI Taxonomy" id="2315862"/>
    <lineage>
        <taxon>Bacteria</taxon>
        <taxon>Pseudomonadati</taxon>
        <taxon>Bacteroidota</taxon>
        <taxon>Chitinophagia</taxon>
        <taxon>Chitinophagales</taxon>
        <taxon>Chitinophagaceae</taxon>
        <taxon>Paraflavitalea</taxon>
    </lineage>
</organism>
<evidence type="ECO:0000313" key="4">
    <source>
        <dbReference type="Proteomes" id="UP000263900"/>
    </source>
</evidence>
<feature type="transmembrane region" description="Helical" evidence="1">
    <location>
        <begin position="260"/>
        <end position="277"/>
    </location>
</feature>
<feature type="transmembrane region" description="Helical" evidence="1">
    <location>
        <begin position="175"/>
        <end position="194"/>
    </location>
</feature>
<feature type="transmembrane region" description="Helical" evidence="1">
    <location>
        <begin position="230"/>
        <end position="248"/>
    </location>
</feature>
<dbReference type="InterPro" id="IPR019196">
    <property type="entry name" value="ABC_transp_unknown"/>
</dbReference>
<dbReference type="GO" id="GO:0140359">
    <property type="term" value="F:ABC-type transporter activity"/>
    <property type="evidence" value="ECO:0007669"/>
    <property type="project" value="InterPro"/>
</dbReference>
<keyword evidence="1" id="KW-0812">Transmembrane</keyword>
<dbReference type="GO" id="GO:0005886">
    <property type="term" value="C:plasma membrane"/>
    <property type="evidence" value="ECO:0007669"/>
    <property type="project" value="UniProtKB-SubCell"/>
</dbReference>
<dbReference type="SUPFAM" id="SSF52317">
    <property type="entry name" value="Class I glutamine amidotransferase-like"/>
    <property type="match status" value="1"/>
</dbReference>
<evidence type="ECO:0000259" key="2">
    <source>
        <dbReference type="Pfam" id="PF09822"/>
    </source>
</evidence>
<keyword evidence="1" id="KW-0472">Membrane</keyword>
<feature type="transmembrane region" description="Helical" evidence="1">
    <location>
        <begin position="118"/>
        <end position="135"/>
    </location>
</feature>
<feature type="transmembrane region" description="Helical" evidence="1">
    <location>
        <begin position="147"/>
        <end position="169"/>
    </location>
</feature>
<accession>A0A3B7MIY1</accession>
<dbReference type="Pfam" id="PF09822">
    <property type="entry name" value="ABC_transp_aux"/>
    <property type="match status" value="1"/>
</dbReference>
<dbReference type="OrthoDB" id="609779at2"/>
<dbReference type="AlphaFoldDB" id="A0A3B7MIY1"/>
<evidence type="ECO:0000313" key="3">
    <source>
        <dbReference type="EMBL" id="AXY73110.1"/>
    </source>
</evidence>
<reference evidence="3 4" key="1">
    <citation type="submission" date="2018-09" db="EMBL/GenBank/DDBJ databases">
        <title>Genome sequencing of strain 6GH32-13.</title>
        <authorList>
            <person name="Weon H.-Y."/>
            <person name="Heo J."/>
            <person name="Kwon S.-W."/>
        </authorList>
    </citation>
    <scope>NUCLEOTIDE SEQUENCE [LARGE SCALE GENOMIC DNA]</scope>
    <source>
        <strain evidence="3 4">5GH32-13</strain>
    </source>
</reference>
<feature type="transmembrane region" description="Helical" evidence="1">
    <location>
        <begin position="60"/>
        <end position="80"/>
    </location>
</feature>
<sequence length="765" mass="86206">MKTVFNIARAELQTLFYSPVAWLIIIIFTFQVSMGFSSQYESWVRYLEQGYKSSGISLDIFANQQGGVLTNVLGYLYLYIPLLTMGLMSREFASGSIKLLYSSPITNAQIILGKYLSMLIYAFILVAILLVYVLTSWSTIRDFELKAVLMGILGIYMLITAYAAIGLFMSSFTSYQVVAAMGTLAVLAALNYVGSLWQDIEFVRDITYWLTISGRAGGFLLGLFSSEDFLYFVIVMLLFLSLTIIRLNAVRQQTRWTASVWKYVGVISIALLLGYATSRPMLMKYYDVTSTKFNTLTPNSQEVIKKLKGGLTITTYTNIWDDQNLYIAYPRAVLADIYRFRQYVRFKPEIKLKYVYYADTTNNPGLAKRFPKLNNKERLQKMLELYGMKESMLTPVEEVRKKVDLSPEGYKFVRVIERESGEKTFLRIFDDQMIFPSEAEITAALKRLAMPLPKIGFVSGHGERDNHKEGDRNYNRFADEKPFRYSVINQGFNVADVVLTRAIPDDINIIVIADMRTALMPDEKVNLDKYVARGGNLFIAGEAKRQQAMDDLVAPFGVRFAPGVLVKKNDNFVANFTIARATPQAGSLSYVFGSMHKAKRVVTMPSAVGLEYTTDKGFAVTPLLTSDSLSWNEMETTDFIDDSVSLNPAIGEVQKAYPTAMALSRKVSSRTQKIVILGDADCISNGEISITRNNIPAVNYSILTGAFFWLSDNEVPIDVRRPDSTDDKISADKDGAFRIKVLLTWVFPGILAICAIVLWIRRRGR</sequence>
<dbReference type="RefSeq" id="WP_119048948.1">
    <property type="nucleotide sequence ID" value="NZ_CP032157.1"/>
</dbReference>
<dbReference type="EMBL" id="CP032157">
    <property type="protein sequence ID" value="AXY73110.1"/>
    <property type="molecule type" value="Genomic_DNA"/>
</dbReference>
<dbReference type="Proteomes" id="UP000263900">
    <property type="component" value="Chromosome"/>
</dbReference>
<feature type="transmembrane region" description="Helical" evidence="1">
    <location>
        <begin position="20"/>
        <end position="40"/>
    </location>
</feature>
<proteinExistence type="predicted"/>
<protein>
    <submittedName>
        <fullName evidence="3">ABC transporter</fullName>
    </submittedName>
</protein>
<feature type="domain" description="ABC-type uncharacterised transport system" evidence="2">
    <location>
        <begin position="453"/>
        <end position="687"/>
    </location>
</feature>
<keyword evidence="1" id="KW-1133">Transmembrane helix</keyword>
<dbReference type="KEGG" id="pseg:D3H65_03600"/>
<feature type="transmembrane region" description="Helical" evidence="1">
    <location>
        <begin position="742"/>
        <end position="760"/>
    </location>
</feature>
<dbReference type="Pfam" id="PF12679">
    <property type="entry name" value="ABC2_membrane_2"/>
    <property type="match status" value="1"/>
</dbReference>
<evidence type="ECO:0000256" key="1">
    <source>
        <dbReference type="SAM" id="Phobius"/>
    </source>
</evidence>
<dbReference type="InterPro" id="IPR029062">
    <property type="entry name" value="Class_I_gatase-like"/>
</dbReference>